<keyword evidence="3" id="KW-1185">Reference proteome</keyword>
<dbReference type="RefSeq" id="XP_004875684.2">
    <property type="nucleotide sequence ID" value="XM_004875627.2"/>
</dbReference>
<dbReference type="Pfam" id="PF00435">
    <property type="entry name" value="Spectrin"/>
    <property type="match status" value="1"/>
</dbReference>
<dbReference type="InterPro" id="IPR018159">
    <property type="entry name" value="Spectrin/alpha-actinin"/>
</dbReference>
<dbReference type="GeneID" id="101701130"/>
<dbReference type="AlphaFoldDB" id="A0AAX6QL37"/>
<proteinExistence type="predicted"/>
<evidence type="ECO:0000256" key="1">
    <source>
        <dbReference type="ARBA" id="ARBA00022737"/>
    </source>
</evidence>
<dbReference type="Gene3D" id="1.20.58.60">
    <property type="match status" value="1"/>
</dbReference>
<sequence>MELHRQWELLLEKMREKGIKLLQAQKLVQYLRECEDVMDWINDKEAIVTSEELGQDLEHVEVLQKKFEEFQTDLAAHEERVNEVNQFAAKLIQVTDRLLVLLAASPVSPPASQGPYLLSESFYKCV</sequence>
<dbReference type="KEGG" id="hgl:101701130"/>
<dbReference type="SUPFAM" id="SSF46966">
    <property type="entry name" value="Spectrin repeat"/>
    <property type="match status" value="1"/>
</dbReference>
<dbReference type="SMART" id="SM00150">
    <property type="entry name" value="SPEC"/>
    <property type="match status" value="1"/>
</dbReference>
<dbReference type="PANTHER" id="PTHR11915">
    <property type="entry name" value="SPECTRIN/FILAMIN RELATED CYTOSKELETAL PROTEIN"/>
    <property type="match status" value="1"/>
</dbReference>
<name>A0AAX6QL37_HETGA</name>
<keyword evidence="2" id="KW-0009">Actin-binding</keyword>
<evidence type="ECO:0000256" key="2">
    <source>
        <dbReference type="ARBA" id="ARBA00023203"/>
    </source>
</evidence>
<protein>
    <submittedName>
        <fullName evidence="4">Spectrin alpha chain, non-erythrocytic 1</fullName>
    </submittedName>
</protein>
<dbReference type="CDD" id="cd00176">
    <property type="entry name" value="SPEC"/>
    <property type="match status" value="1"/>
</dbReference>
<dbReference type="GO" id="GO:0043226">
    <property type="term" value="C:organelle"/>
    <property type="evidence" value="ECO:0007669"/>
    <property type="project" value="UniProtKB-ARBA"/>
</dbReference>
<dbReference type="Proteomes" id="UP000694906">
    <property type="component" value="Unplaced"/>
</dbReference>
<organism evidence="3 4">
    <name type="scientific">Heterocephalus glaber</name>
    <name type="common">Naked mole rat</name>
    <dbReference type="NCBI Taxonomy" id="10181"/>
    <lineage>
        <taxon>Eukaryota</taxon>
        <taxon>Metazoa</taxon>
        <taxon>Chordata</taxon>
        <taxon>Craniata</taxon>
        <taxon>Vertebrata</taxon>
        <taxon>Euteleostomi</taxon>
        <taxon>Mammalia</taxon>
        <taxon>Eutheria</taxon>
        <taxon>Euarchontoglires</taxon>
        <taxon>Glires</taxon>
        <taxon>Rodentia</taxon>
        <taxon>Hystricomorpha</taxon>
        <taxon>Bathyergidae</taxon>
        <taxon>Heterocephalus</taxon>
    </lineage>
</organism>
<reference evidence="4" key="1">
    <citation type="submission" date="2025-08" db="UniProtKB">
        <authorList>
            <consortium name="RefSeq"/>
        </authorList>
    </citation>
    <scope>IDENTIFICATION</scope>
</reference>
<evidence type="ECO:0000313" key="3">
    <source>
        <dbReference type="Proteomes" id="UP000694906"/>
    </source>
</evidence>
<accession>A0AAX6QL37</accession>
<keyword evidence="1" id="KW-0677">Repeat</keyword>
<dbReference type="InterPro" id="IPR002017">
    <property type="entry name" value="Spectrin_repeat"/>
</dbReference>
<evidence type="ECO:0000313" key="4">
    <source>
        <dbReference type="RefSeq" id="XP_004875684.2"/>
    </source>
</evidence>
<dbReference type="GO" id="GO:0005737">
    <property type="term" value="C:cytoplasm"/>
    <property type="evidence" value="ECO:0007669"/>
    <property type="project" value="UniProtKB-ARBA"/>
</dbReference>
<dbReference type="GO" id="GO:0003779">
    <property type="term" value="F:actin binding"/>
    <property type="evidence" value="ECO:0007669"/>
    <property type="project" value="UniProtKB-KW"/>
</dbReference>
<gene>
    <name evidence="4" type="primary">LOC101701130</name>
</gene>